<name>F0XVD0_AURAN</name>
<keyword evidence="7" id="KW-1185">Reference proteome</keyword>
<dbReference type="eggNOG" id="ENOG502QQTZ">
    <property type="taxonomic scope" value="Eukaryota"/>
</dbReference>
<protein>
    <recommendedName>
        <fullName evidence="5">ETFB lysine methyltransferase</fullName>
    </recommendedName>
    <alternativeName>
        <fullName evidence="4">Protein N-lysine methyltransferase METTL20</fullName>
    </alternativeName>
</protein>
<dbReference type="CDD" id="cd02440">
    <property type="entry name" value="AdoMet_MTases"/>
    <property type="match status" value="1"/>
</dbReference>
<dbReference type="PANTHER" id="PTHR43648:SF1">
    <property type="entry name" value="ELECTRON TRANSFER FLAVOPROTEIN BETA SUBUNIT LYSINE METHYLTRANSFERASE"/>
    <property type="match status" value="1"/>
</dbReference>
<dbReference type="SUPFAM" id="SSF53335">
    <property type="entry name" value="S-adenosyl-L-methionine-dependent methyltransferases"/>
    <property type="match status" value="1"/>
</dbReference>
<dbReference type="Proteomes" id="UP000002729">
    <property type="component" value="Unassembled WGS sequence"/>
</dbReference>
<feature type="non-terminal residue" evidence="6">
    <location>
        <position position="170"/>
    </location>
</feature>
<dbReference type="OMA" id="SIASIHM"/>
<dbReference type="GeneID" id="20227650"/>
<dbReference type="Gene3D" id="3.40.50.150">
    <property type="entry name" value="Vaccinia Virus protein VP39"/>
    <property type="match status" value="1"/>
</dbReference>
<dbReference type="RefSeq" id="XP_009032124.1">
    <property type="nucleotide sequence ID" value="XM_009033876.1"/>
</dbReference>
<dbReference type="AlphaFoldDB" id="F0XVD0"/>
<evidence type="ECO:0000256" key="1">
    <source>
        <dbReference type="ARBA" id="ARBA00022603"/>
    </source>
</evidence>
<proteinExistence type="inferred from homology"/>
<evidence type="ECO:0000313" key="7">
    <source>
        <dbReference type="Proteomes" id="UP000002729"/>
    </source>
</evidence>
<dbReference type="Pfam" id="PF06325">
    <property type="entry name" value="PrmA"/>
    <property type="match status" value="1"/>
</dbReference>
<dbReference type="KEGG" id="aaf:AURANDRAFT_6963"/>
<evidence type="ECO:0000256" key="4">
    <source>
        <dbReference type="ARBA" id="ARBA00041867"/>
    </source>
</evidence>
<dbReference type="InParanoid" id="F0XVD0"/>
<evidence type="ECO:0000256" key="3">
    <source>
        <dbReference type="ARBA" id="ARBA00037932"/>
    </source>
</evidence>
<organism evidence="7">
    <name type="scientific">Aureococcus anophagefferens</name>
    <name type="common">Harmful bloom alga</name>
    <dbReference type="NCBI Taxonomy" id="44056"/>
    <lineage>
        <taxon>Eukaryota</taxon>
        <taxon>Sar</taxon>
        <taxon>Stramenopiles</taxon>
        <taxon>Ochrophyta</taxon>
        <taxon>Pelagophyceae</taxon>
        <taxon>Pelagomonadales</taxon>
        <taxon>Pelagomonadaceae</taxon>
        <taxon>Aureococcus</taxon>
    </lineage>
</organism>
<dbReference type="GO" id="GO:0032259">
    <property type="term" value="P:methylation"/>
    <property type="evidence" value="ECO:0007669"/>
    <property type="project" value="UniProtKB-KW"/>
</dbReference>
<dbReference type="OrthoDB" id="419617at2759"/>
<dbReference type="PANTHER" id="PTHR43648">
    <property type="entry name" value="ELECTRON TRANSFER FLAVOPROTEIN BETA SUBUNIT LYSINE METHYLTRANSFERASE"/>
    <property type="match status" value="1"/>
</dbReference>
<reference evidence="6 7" key="1">
    <citation type="journal article" date="2011" name="Proc. Natl. Acad. Sci. U.S.A.">
        <title>Niche of harmful alga Aureococcus anophagefferens revealed through ecogenomics.</title>
        <authorList>
            <person name="Gobler C.J."/>
            <person name="Berry D.L."/>
            <person name="Dyhrman S.T."/>
            <person name="Wilhelm S.W."/>
            <person name="Salamov A."/>
            <person name="Lobanov A.V."/>
            <person name="Zhang Y."/>
            <person name="Collier J.L."/>
            <person name="Wurch L.L."/>
            <person name="Kustka A.B."/>
            <person name="Dill B.D."/>
            <person name="Shah M."/>
            <person name="VerBerkmoes N.C."/>
            <person name="Kuo A."/>
            <person name="Terry A."/>
            <person name="Pangilinan J."/>
            <person name="Lindquist E.A."/>
            <person name="Lucas S."/>
            <person name="Paulsen I.T."/>
            <person name="Hattenrath-Lehmann T.K."/>
            <person name="Talmage S.C."/>
            <person name="Walker E.A."/>
            <person name="Koch F."/>
            <person name="Burson A.M."/>
            <person name="Marcoval M.A."/>
            <person name="Tang Y.Z."/>
            <person name="Lecleir G.R."/>
            <person name="Coyne K.J."/>
            <person name="Berg G.M."/>
            <person name="Bertrand E.M."/>
            <person name="Saito M.A."/>
            <person name="Gladyshev V.N."/>
            <person name="Grigoriev I.V."/>
        </authorList>
    </citation>
    <scope>NUCLEOTIDE SEQUENCE [LARGE SCALE GENOMIC DNA]</scope>
    <source>
        <strain evidence="7">CCMP 1984</strain>
    </source>
</reference>
<dbReference type="GO" id="GO:0016279">
    <property type="term" value="F:protein-lysine N-methyltransferase activity"/>
    <property type="evidence" value="ECO:0007669"/>
    <property type="project" value="TreeGrafter"/>
</dbReference>
<sequence>WHDTSPDPDVAKRQLRVEGGAAFGTGEHQTTRMCCEWLQEAELPAMYTMVDYGCGSGILALTALRYGAAVAVGVDIDVDCVAAAKRNAESNGFAPSECRFHLPPTGDFGHDPLPSDEPPADVVVANILLNPLLALQDTITGLVKVGGTQVMSGIRLDQADRVIAAYGPKF</sequence>
<feature type="non-terminal residue" evidence="6">
    <location>
        <position position="1"/>
    </location>
</feature>
<evidence type="ECO:0000256" key="5">
    <source>
        <dbReference type="ARBA" id="ARBA00042266"/>
    </source>
</evidence>
<keyword evidence="2" id="KW-0808">Transferase</keyword>
<dbReference type="InterPro" id="IPR050078">
    <property type="entry name" value="Ribosomal_L11_MeTrfase_PrmA"/>
</dbReference>
<comment type="similarity">
    <text evidence="3">Belongs to the methyltransferase superfamily. ETFBKMT family.</text>
</comment>
<dbReference type="InterPro" id="IPR029063">
    <property type="entry name" value="SAM-dependent_MTases_sf"/>
</dbReference>
<gene>
    <name evidence="6" type="ORF">AURANDRAFT_6963</name>
</gene>
<keyword evidence="1" id="KW-0489">Methyltransferase</keyword>
<dbReference type="EMBL" id="GL833120">
    <property type="protein sequence ID" value="EGB12573.1"/>
    <property type="molecule type" value="Genomic_DNA"/>
</dbReference>
<accession>F0XVD0</accession>
<evidence type="ECO:0000256" key="2">
    <source>
        <dbReference type="ARBA" id="ARBA00022679"/>
    </source>
</evidence>
<evidence type="ECO:0000313" key="6">
    <source>
        <dbReference type="EMBL" id="EGB12573.1"/>
    </source>
</evidence>